<dbReference type="InterPro" id="IPR036291">
    <property type="entry name" value="NAD(P)-bd_dom_sf"/>
</dbReference>
<dbReference type="GO" id="GO:0016491">
    <property type="term" value="F:oxidoreductase activity"/>
    <property type="evidence" value="ECO:0007669"/>
    <property type="project" value="UniProtKB-KW"/>
</dbReference>
<dbReference type="EMBL" id="ALJD01000016">
    <property type="protein sequence ID" value="EJN57099.1"/>
    <property type="molecule type" value="Genomic_DNA"/>
</dbReference>
<dbReference type="PANTHER" id="PTHR24320">
    <property type="entry name" value="RETINOL DEHYDROGENASE"/>
    <property type="match status" value="1"/>
</dbReference>
<gene>
    <name evidence="3" type="ORF">HSB1_44850</name>
</gene>
<evidence type="ECO:0000256" key="1">
    <source>
        <dbReference type="ARBA" id="ARBA00006484"/>
    </source>
</evidence>
<dbReference type="InterPro" id="IPR002347">
    <property type="entry name" value="SDR_fam"/>
</dbReference>
<evidence type="ECO:0000313" key="3">
    <source>
        <dbReference type="EMBL" id="EJN57099.1"/>
    </source>
</evidence>
<dbReference type="PANTHER" id="PTHR24320:SF148">
    <property type="entry name" value="NAD(P)-BINDING ROSSMANN-FOLD SUPERFAMILY PROTEIN"/>
    <property type="match status" value="1"/>
</dbReference>
<dbReference type="Pfam" id="PF00106">
    <property type="entry name" value="adh_short"/>
    <property type="match status" value="1"/>
</dbReference>
<comment type="caution">
    <text evidence="3">The sequence shown here is derived from an EMBL/GenBank/DDBJ whole genome shotgun (WGS) entry which is preliminary data.</text>
</comment>
<dbReference type="NCBIfam" id="NF004846">
    <property type="entry name" value="PRK06197.1"/>
    <property type="match status" value="1"/>
</dbReference>
<name>J3JD17_9EURY</name>
<dbReference type="AlphaFoldDB" id="J3JD17"/>
<dbReference type="OrthoDB" id="10454at2157"/>
<dbReference type="PRINTS" id="PR00081">
    <property type="entry name" value="GDHRDH"/>
</dbReference>
<dbReference type="Gene3D" id="3.40.50.720">
    <property type="entry name" value="NAD(P)-binding Rossmann-like Domain"/>
    <property type="match status" value="1"/>
</dbReference>
<organism evidence="3 4">
    <name type="scientific">Halogranum salarium B-1</name>
    <dbReference type="NCBI Taxonomy" id="1210908"/>
    <lineage>
        <taxon>Archaea</taxon>
        <taxon>Methanobacteriati</taxon>
        <taxon>Methanobacteriota</taxon>
        <taxon>Stenosarchaea group</taxon>
        <taxon>Halobacteria</taxon>
        <taxon>Halobacteriales</taxon>
        <taxon>Haloferacaceae</taxon>
    </lineage>
</organism>
<evidence type="ECO:0000313" key="4">
    <source>
        <dbReference type="Proteomes" id="UP000007813"/>
    </source>
</evidence>
<dbReference type="Proteomes" id="UP000007813">
    <property type="component" value="Unassembled WGS sequence"/>
</dbReference>
<accession>J3JD17</accession>
<proteinExistence type="inferred from homology"/>
<dbReference type="SUPFAM" id="SSF51735">
    <property type="entry name" value="NAD(P)-binding Rossmann-fold domains"/>
    <property type="match status" value="1"/>
</dbReference>
<reference evidence="3 4" key="1">
    <citation type="journal article" date="2012" name="J. Bacteriol.">
        <title>Draft Genome Sequence of the Extremely Halophilic Archaeon Halogranum salarium B-1T.</title>
        <authorList>
            <person name="Kim K.K."/>
            <person name="Lee K.C."/>
            <person name="Lee J.S."/>
        </authorList>
    </citation>
    <scope>NUCLEOTIDE SEQUENCE [LARGE SCALE GENOMIC DNA]</scope>
    <source>
        <strain evidence="3 4">B-1</strain>
    </source>
</reference>
<evidence type="ECO:0000256" key="2">
    <source>
        <dbReference type="ARBA" id="ARBA00023002"/>
    </source>
</evidence>
<keyword evidence="2" id="KW-0560">Oxidoreductase</keyword>
<dbReference type="CDD" id="cd05327">
    <property type="entry name" value="retinol-DH_like_SDR_c_like"/>
    <property type="match status" value="1"/>
</dbReference>
<dbReference type="PATRIC" id="fig|1210908.3.peg.4190"/>
<dbReference type="NCBIfam" id="NF004513">
    <property type="entry name" value="PRK05854.1"/>
    <property type="match status" value="1"/>
</dbReference>
<comment type="similarity">
    <text evidence="1">Belongs to the short-chain dehydrogenases/reductases (SDR) family.</text>
</comment>
<dbReference type="eggNOG" id="arCOG01264">
    <property type="taxonomic scope" value="Archaea"/>
</dbReference>
<dbReference type="RefSeq" id="WP_009377807.1">
    <property type="nucleotide sequence ID" value="NZ_ALJD01000016.1"/>
</dbReference>
<sequence length="323" mass="34685">MSRQSPWTADAMPDCSGKTVVVTGANSGLGLEASRAFAGKGAHVVLACRSTDRGEDARREILTEHPDASLEVRELDLADLASVRSFATDFTDDYDELHVLCNNAGVMATPYRTTKDGFELQFGVNHLGHFALTGQLLETLAQTPGETRVVSTSSGAHRMGDIDFEDLQHQHSYSKWGAYGQSKLANLLFAYELDRRLSVADVDVTSVAAHPGYAATNLQLRGPEMEGADVQERLMAVANRVVAQSAAMGALPILYAATAEDVRGGDYIGPGGLGEMRGYPTKVASNDKSYDMQLADDLWDVSEGLTDVHYDFDALAGVGHVVN</sequence>
<protein>
    <submittedName>
        <fullName evidence="3">Oxidoreductase</fullName>
    </submittedName>
</protein>